<sequence length="160" mass="18633">MRHAMQYELMQTNRTHSFNDVLDRHSKYRTMLANPLSPLSTWKHPPESHPHPSNHRYDPQPLLTPLFSTLYRQLIPLLLLLLLVAGVAWVGYQIYLSVGKIRDATSQRMENKHHVKFTKDGGLQVGVKDRTSEQYVDRTQNYVVKAWNLRSEETAGKKKK</sequence>
<accession>A0AAD5RUS1</accession>
<dbReference type="PANTHER" id="PTHR42077">
    <property type="entry name" value="YALI0F30239P"/>
    <property type="match status" value="1"/>
</dbReference>
<comment type="caution">
    <text evidence="2">The sequence shown here is derived from an EMBL/GenBank/DDBJ whole genome shotgun (WGS) entry which is preliminary data.</text>
</comment>
<reference evidence="2" key="1">
    <citation type="submission" date="2022-07" db="EMBL/GenBank/DDBJ databases">
        <title>Draft genome sequence of Zalerion maritima ATCC 34329, a (micro)plastics degrading marine fungus.</title>
        <authorList>
            <person name="Paco A."/>
            <person name="Goncalves M.F.M."/>
            <person name="Rocha-Santos T.A.P."/>
            <person name="Alves A."/>
        </authorList>
    </citation>
    <scope>NUCLEOTIDE SEQUENCE</scope>
    <source>
        <strain evidence="2">ATCC 34329</strain>
    </source>
</reference>
<organism evidence="2 3">
    <name type="scientific">Zalerion maritima</name>
    <dbReference type="NCBI Taxonomy" id="339359"/>
    <lineage>
        <taxon>Eukaryota</taxon>
        <taxon>Fungi</taxon>
        <taxon>Dikarya</taxon>
        <taxon>Ascomycota</taxon>
        <taxon>Pezizomycotina</taxon>
        <taxon>Sordariomycetes</taxon>
        <taxon>Lulworthiomycetidae</taxon>
        <taxon>Lulworthiales</taxon>
        <taxon>Lulworthiaceae</taxon>
        <taxon>Zalerion</taxon>
    </lineage>
</organism>
<dbReference type="AlphaFoldDB" id="A0AAD5RUS1"/>
<proteinExistence type="predicted"/>
<dbReference type="EMBL" id="JAKWBI020000048">
    <property type="protein sequence ID" value="KAJ2904660.1"/>
    <property type="molecule type" value="Genomic_DNA"/>
</dbReference>
<evidence type="ECO:0000313" key="3">
    <source>
        <dbReference type="Proteomes" id="UP001201980"/>
    </source>
</evidence>
<gene>
    <name evidence="2" type="ORF">MKZ38_007496</name>
</gene>
<dbReference type="PANTHER" id="PTHR42077:SF1">
    <property type="entry name" value="YALI0F30239P"/>
    <property type="match status" value="1"/>
</dbReference>
<feature type="transmembrane region" description="Helical" evidence="1">
    <location>
        <begin position="70"/>
        <end position="92"/>
    </location>
</feature>
<dbReference type="Proteomes" id="UP001201980">
    <property type="component" value="Unassembled WGS sequence"/>
</dbReference>
<protein>
    <submittedName>
        <fullName evidence="2">Uncharacterized protein</fullName>
    </submittedName>
</protein>
<evidence type="ECO:0000313" key="2">
    <source>
        <dbReference type="EMBL" id="KAJ2904660.1"/>
    </source>
</evidence>
<evidence type="ECO:0000256" key="1">
    <source>
        <dbReference type="SAM" id="Phobius"/>
    </source>
</evidence>
<keyword evidence="1" id="KW-0472">Membrane</keyword>
<keyword evidence="3" id="KW-1185">Reference proteome</keyword>
<name>A0AAD5RUS1_9PEZI</name>
<keyword evidence="1" id="KW-0812">Transmembrane</keyword>
<keyword evidence="1" id="KW-1133">Transmembrane helix</keyword>